<dbReference type="Pfam" id="PF05973">
    <property type="entry name" value="Gp49"/>
    <property type="match status" value="1"/>
</dbReference>
<evidence type="ECO:0000313" key="1">
    <source>
        <dbReference type="EMBL" id="OGE29983.1"/>
    </source>
</evidence>
<dbReference type="InterPro" id="IPR009241">
    <property type="entry name" value="HigB-like"/>
</dbReference>
<organism evidence="1 2">
    <name type="scientific">Candidatus Daviesbacteria bacterium RIFCSPHIGHO2_02_FULL_36_13</name>
    <dbReference type="NCBI Taxonomy" id="1797768"/>
    <lineage>
        <taxon>Bacteria</taxon>
        <taxon>Candidatus Daviesiibacteriota</taxon>
    </lineage>
</organism>
<proteinExistence type="predicted"/>
<name>A0A1F5JMT8_9BACT</name>
<accession>A0A1F5JMT8</accession>
<dbReference type="STRING" id="1797768.A3C59_02600"/>
<sequence>MNVKWQIIYFISSSGDNPVGKFLDTYIPIKVKAFRIFNHIKEYGLTAAIPHIKKLSGSSLWEIRILGGNNARILYVTLQENKILLLHAFIKKTNKTPSKEIRIALIRLREYVDK</sequence>
<comment type="caution">
    <text evidence="1">The sequence shown here is derived from an EMBL/GenBank/DDBJ whole genome shotgun (WGS) entry which is preliminary data.</text>
</comment>
<reference evidence="1 2" key="1">
    <citation type="journal article" date="2016" name="Nat. Commun.">
        <title>Thousands of microbial genomes shed light on interconnected biogeochemical processes in an aquifer system.</title>
        <authorList>
            <person name="Anantharaman K."/>
            <person name="Brown C.T."/>
            <person name="Hug L.A."/>
            <person name="Sharon I."/>
            <person name="Castelle C.J."/>
            <person name="Probst A.J."/>
            <person name="Thomas B.C."/>
            <person name="Singh A."/>
            <person name="Wilkins M.J."/>
            <person name="Karaoz U."/>
            <person name="Brodie E.L."/>
            <person name="Williams K.H."/>
            <person name="Hubbard S.S."/>
            <person name="Banfield J.F."/>
        </authorList>
    </citation>
    <scope>NUCLEOTIDE SEQUENCE [LARGE SCALE GENOMIC DNA]</scope>
</reference>
<dbReference type="AlphaFoldDB" id="A0A1F5JMT8"/>
<protein>
    <recommendedName>
        <fullName evidence="3">Addiction module toxin RelE</fullName>
    </recommendedName>
</protein>
<gene>
    <name evidence="1" type="ORF">A3C59_02600</name>
</gene>
<dbReference type="Proteomes" id="UP000176902">
    <property type="component" value="Unassembled WGS sequence"/>
</dbReference>
<evidence type="ECO:0000313" key="2">
    <source>
        <dbReference type="Proteomes" id="UP000176902"/>
    </source>
</evidence>
<dbReference type="EMBL" id="MFCV01000049">
    <property type="protein sequence ID" value="OGE29983.1"/>
    <property type="molecule type" value="Genomic_DNA"/>
</dbReference>
<evidence type="ECO:0008006" key="3">
    <source>
        <dbReference type="Google" id="ProtNLM"/>
    </source>
</evidence>